<dbReference type="InterPro" id="IPR038404">
    <property type="entry name" value="TRAP_DctP_sf"/>
</dbReference>
<dbReference type="RefSeq" id="WP_176804993.1">
    <property type="nucleotide sequence ID" value="NZ_FNAH01000003.1"/>
</dbReference>
<evidence type="ECO:0000313" key="5">
    <source>
        <dbReference type="EMBL" id="SDE03214.1"/>
    </source>
</evidence>
<keyword evidence="3" id="KW-0574">Periplasm</keyword>
<sequence>MNVPSTLRSAVAAAALLAWGGSPAAAQEITLKLSHFFPSTIFLHTEFIARWADELKSCTDGKVEVEFHTAGSALGNIARQYDQAKAGVVDVAFGHAGFPLGRFPRTSLIELPFVSGSAGANSKALWALSGTHLKPEYPGVHILAMMAHNPGSLHANAPLNSMQDLDGLRIRTPNGSSSAVLNFYGAEAVSLPPGDQYENLQKGTLDGVATEWTGIGAYKLNEVLKYHYDVPLYTVGFFFVMNQSRYDGLPEDVRACVDQVSGDILVATFGALWDDAGQVGYELEKADPDDVFVAATPEEIEGYKAELQPVTDQLLQAAKDLGVDNAEEILDALKAEIAKHD</sequence>
<dbReference type="PANTHER" id="PTHR33376:SF15">
    <property type="entry name" value="BLL6794 PROTEIN"/>
    <property type="match status" value="1"/>
</dbReference>
<reference evidence="5 6" key="1">
    <citation type="submission" date="2016-10" db="EMBL/GenBank/DDBJ databases">
        <authorList>
            <person name="de Groot N.N."/>
        </authorList>
    </citation>
    <scope>NUCLEOTIDE SEQUENCE [LARGE SCALE GENOMIC DNA]</scope>
    <source>
        <strain evidence="5 6">DSM 22220</strain>
    </source>
</reference>
<dbReference type="AlphaFoldDB" id="A0A1G6ZKD4"/>
<dbReference type="InterPro" id="IPR018389">
    <property type="entry name" value="DctP_fam"/>
</dbReference>
<evidence type="ECO:0000256" key="3">
    <source>
        <dbReference type="ARBA" id="ARBA00022764"/>
    </source>
</evidence>
<dbReference type="CDD" id="cd13665">
    <property type="entry name" value="PBP2_TRAP_Dctp3_4"/>
    <property type="match status" value="1"/>
</dbReference>
<name>A0A1G6ZKD4_9RHOB</name>
<evidence type="ECO:0000256" key="2">
    <source>
        <dbReference type="ARBA" id="ARBA00022729"/>
    </source>
</evidence>
<feature type="signal peptide" evidence="4">
    <location>
        <begin position="1"/>
        <end position="26"/>
    </location>
</feature>
<comment type="subcellular location">
    <subcellularLocation>
        <location evidence="1">Periplasm</location>
    </subcellularLocation>
</comment>
<dbReference type="EMBL" id="FNAH01000003">
    <property type="protein sequence ID" value="SDE03214.1"/>
    <property type="molecule type" value="Genomic_DNA"/>
</dbReference>
<dbReference type="STRING" id="591205.SAMN05421538_103293"/>
<dbReference type="SUPFAM" id="SSF53850">
    <property type="entry name" value="Periplasmic binding protein-like II"/>
    <property type="match status" value="1"/>
</dbReference>
<evidence type="ECO:0000313" key="6">
    <source>
        <dbReference type="Proteomes" id="UP000199344"/>
    </source>
</evidence>
<feature type="chain" id="PRO_5011712403" evidence="4">
    <location>
        <begin position="27"/>
        <end position="341"/>
    </location>
</feature>
<keyword evidence="6" id="KW-1185">Reference proteome</keyword>
<dbReference type="Pfam" id="PF03480">
    <property type="entry name" value="DctP"/>
    <property type="match status" value="1"/>
</dbReference>
<dbReference type="GO" id="GO:0042597">
    <property type="term" value="C:periplasmic space"/>
    <property type="evidence" value="ECO:0007669"/>
    <property type="project" value="UniProtKB-SubCell"/>
</dbReference>
<dbReference type="Gene3D" id="3.40.190.170">
    <property type="entry name" value="Bacterial extracellular solute-binding protein, family 7"/>
    <property type="match status" value="1"/>
</dbReference>
<organism evidence="5 6">
    <name type="scientific">Paracoccus isoporae</name>
    <dbReference type="NCBI Taxonomy" id="591205"/>
    <lineage>
        <taxon>Bacteria</taxon>
        <taxon>Pseudomonadati</taxon>
        <taxon>Pseudomonadota</taxon>
        <taxon>Alphaproteobacteria</taxon>
        <taxon>Rhodobacterales</taxon>
        <taxon>Paracoccaceae</taxon>
        <taxon>Paracoccus</taxon>
    </lineage>
</organism>
<protein>
    <submittedName>
        <fullName evidence="5">TRAP-type C4-dicarboxylate transport system, substrate-binding protein</fullName>
    </submittedName>
</protein>
<accession>A0A1G6ZKD4</accession>
<dbReference type="NCBIfam" id="NF037995">
    <property type="entry name" value="TRAP_S1"/>
    <property type="match status" value="1"/>
</dbReference>
<proteinExistence type="predicted"/>
<dbReference type="GO" id="GO:0055085">
    <property type="term" value="P:transmembrane transport"/>
    <property type="evidence" value="ECO:0007669"/>
    <property type="project" value="InterPro"/>
</dbReference>
<evidence type="ECO:0000256" key="1">
    <source>
        <dbReference type="ARBA" id="ARBA00004418"/>
    </source>
</evidence>
<dbReference type="PANTHER" id="PTHR33376">
    <property type="match status" value="1"/>
</dbReference>
<evidence type="ECO:0000256" key="4">
    <source>
        <dbReference type="SAM" id="SignalP"/>
    </source>
</evidence>
<dbReference type="Proteomes" id="UP000199344">
    <property type="component" value="Unassembled WGS sequence"/>
</dbReference>
<gene>
    <name evidence="5" type="ORF">SAMN05421538_103293</name>
</gene>
<keyword evidence="2 4" id="KW-0732">Signal</keyword>